<dbReference type="RefSeq" id="WP_004318698.1">
    <property type="nucleotide sequence ID" value="NZ_CP012543.1"/>
</dbReference>
<dbReference type="GO" id="GO:0005737">
    <property type="term" value="C:cytoplasm"/>
    <property type="evidence" value="ECO:0007669"/>
    <property type="project" value="TreeGrafter"/>
</dbReference>
<feature type="domain" description="Redoxin" evidence="6">
    <location>
        <begin position="5"/>
        <end position="148"/>
    </location>
</feature>
<dbReference type="Proteomes" id="UP000502377">
    <property type="component" value="Chromosome"/>
</dbReference>
<dbReference type="GO" id="GO:0034599">
    <property type="term" value="P:cellular response to oxidative stress"/>
    <property type="evidence" value="ECO:0007669"/>
    <property type="project" value="TreeGrafter"/>
</dbReference>
<dbReference type="InterPro" id="IPR050924">
    <property type="entry name" value="Peroxiredoxin_BCP/PrxQ"/>
</dbReference>
<keyword evidence="5" id="KW-0676">Redox-active center</keyword>
<keyword evidence="1" id="KW-0575">Peroxidase</keyword>
<dbReference type="GO" id="GO:0008379">
    <property type="term" value="F:thioredoxin peroxidase activity"/>
    <property type="evidence" value="ECO:0007669"/>
    <property type="project" value="TreeGrafter"/>
</dbReference>
<evidence type="ECO:0000256" key="4">
    <source>
        <dbReference type="ARBA" id="ARBA00023157"/>
    </source>
</evidence>
<dbReference type="InterPro" id="IPR013740">
    <property type="entry name" value="Redoxin"/>
</dbReference>
<keyword evidence="3" id="KW-0560">Oxidoreductase</keyword>
<reference evidence="7 8" key="1">
    <citation type="submission" date="2016-07" db="EMBL/GenBank/DDBJ databases">
        <title>Comparative genomics of the Campylobacter concisus group.</title>
        <authorList>
            <person name="Miller W.G."/>
            <person name="Yee E."/>
            <person name="Chapman M.H."/>
            <person name="Huynh S."/>
            <person name="Bono J.L."/>
            <person name="On S.L.W."/>
            <person name="StLeger J."/>
            <person name="Foster G."/>
            <person name="Parker C.T."/>
        </authorList>
    </citation>
    <scope>NUCLEOTIDE SEQUENCE [LARGE SCALE GENOMIC DNA]</scope>
    <source>
        <strain evidence="7 8">ATCC 33238</strain>
    </source>
</reference>
<dbReference type="Gene3D" id="3.40.30.10">
    <property type="entry name" value="Glutaredoxin"/>
    <property type="match status" value="1"/>
</dbReference>
<evidence type="ECO:0000256" key="5">
    <source>
        <dbReference type="ARBA" id="ARBA00023284"/>
    </source>
</evidence>
<dbReference type="SUPFAM" id="SSF52833">
    <property type="entry name" value="Thioredoxin-like"/>
    <property type="match status" value="1"/>
</dbReference>
<accession>A0A6G5QK46</accession>
<evidence type="ECO:0000256" key="1">
    <source>
        <dbReference type="ARBA" id="ARBA00022559"/>
    </source>
</evidence>
<dbReference type="Pfam" id="PF08534">
    <property type="entry name" value="Redoxin"/>
    <property type="match status" value="1"/>
</dbReference>
<dbReference type="PANTHER" id="PTHR42801:SF21">
    <property type="entry name" value="BCPB PROTEIN"/>
    <property type="match status" value="1"/>
</dbReference>
<dbReference type="GO" id="GO:0045454">
    <property type="term" value="P:cell redox homeostasis"/>
    <property type="evidence" value="ECO:0007669"/>
    <property type="project" value="TreeGrafter"/>
</dbReference>
<dbReference type="InterPro" id="IPR036249">
    <property type="entry name" value="Thioredoxin-like_sf"/>
</dbReference>
<dbReference type="EMBL" id="CP012543">
    <property type="protein sequence ID" value="QCD46040.1"/>
    <property type="molecule type" value="Genomic_DNA"/>
</dbReference>
<keyword evidence="2" id="KW-0049">Antioxidant</keyword>
<name>A0A6G5QK46_CAMRE</name>
<evidence type="ECO:0000256" key="2">
    <source>
        <dbReference type="ARBA" id="ARBA00022862"/>
    </source>
</evidence>
<gene>
    <name evidence="7" type="ORF">CRECT_0343</name>
</gene>
<dbReference type="PANTHER" id="PTHR42801">
    <property type="entry name" value="THIOREDOXIN-DEPENDENT PEROXIDE REDUCTASE"/>
    <property type="match status" value="1"/>
</dbReference>
<evidence type="ECO:0000256" key="3">
    <source>
        <dbReference type="ARBA" id="ARBA00023002"/>
    </source>
</evidence>
<protein>
    <submittedName>
        <fullName evidence="7">Peroxiredoxin domain-containing protein</fullName>
    </submittedName>
</protein>
<evidence type="ECO:0000313" key="7">
    <source>
        <dbReference type="EMBL" id="QCD46040.1"/>
    </source>
</evidence>
<sequence>MKDINGNSVSFSELTGGKNCIVFTYPKMGESGKFLPENLKDLKGLTGCTLQCKAYQENLADIKAAGFTLIAVGSQSIEKMAEFKQGLGANFIFLSDENFELETALNLQTFTTNDGKKFYHRQTLIIKGGEVVERFDKIAEPANDAANVLAAIRNL</sequence>
<evidence type="ECO:0000259" key="6">
    <source>
        <dbReference type="Pfam" id="PF08534"/>
    </source>
</evidence>
<dbReference type="KEGG" id="crx:CRECT_0343"/>
<dbReference type="AlphaFoldDB" id="A0A6G5QK46"/>
<keyword evidence="4" id="KW-1015">Disulfide bond</keyword>
<organism evidence="7 8">
    <name type="scientific">Campylobacter rectus</name>
    <name type="common">Wolinella recta</name>
    <dbReference type="NCBI Taxonomy" id="203"/>
    <lineage>
        <taxon>Bacteria</taxon>
        <taxon>Pseudomonadati</taxon>
        <taxon>Campylobacterota</taxon>
        <taxon>Epsilonproteobacteria</taxon>
        <taxon>Campylobacterales</taxon>
        <taxon>Campylobacteraceae</taxon>
        <taxon>Campylobacter</taxon>
    </lineage>
</organism>
<evidence type="ECO:0000313" key="8">
    <source>
        <dbReference type="Proteomes" id="UP000502377"/>
    </source>
</evidence>
<proteinExistence type="predicted"/>